<keyword evidence="1" id="KW-0472">Membrane</keyword>
<dbReference type="EMBL" id="KB445565">
    <property type="protein sequence ID" value="EMC90928.1"/>
    <property type="molecule type" value="Genomic_DNA"/>
</dbReference>
<evidence type="ECO:0000313" key="3">
    <source>
        <dbReference type="Proteomes" id="UP000011761"/>
    </source>
</evidence>
<keyword evidence="1" id="KW-0812">Transmembrane</keyword>
<name>M2MI38_BAUPA</name>
<dbReference type="GeneID" id="19111998"/>
<organism evidence="2 3">
    <name type="scientific">Baudoinia panamericana (strain UAMH 10762)</name>
    <name type="common">Angels' share fungus</name>
    <name type="synonym">Baudoinia compniacensis (strain UAMH 10762)</name>
    <dbReference type="NCBI Taxonomy" id="717646"/>
    <lineage>
        <taxon>Eukaryota</taxon>
        <taxon>Fungi</taxon>
        <taxon>Dikarya</taxon>
        <taxon>Ascomycota</taxon>
        <taxon>Pezizomycotina</taxon>
        <taxon>Dothideomycetes</taxon>
        <taxon>Dothideomycetidae</taxon>
        <taxon>Mycosphaerellales</taxon>
        <taxon>Teratosphaeriaceae</taxon>
        <taxon>Baudoinia</taxon>
    </lineage>
</organism>
<feature type="transmembrane region" description="Helical" evidence="1">
    <location>
        <begin position="67"/>
        <end position="85"/>
    </location>
</feature>
<accession>M2MI38</accession>
<feature type="transmembrane region" description="Helical" evidence="1">
    <location>
        <begin position="23"/>
        <end position="46"/>
    </location>
</feature>
<dbReference type="KEGG" id="bcom:BAUCODRAFT_331795"/>
<dbReference type="AlphaFoldDB" id="M2MI38"/>
<feature type="transmembrane region" description="Helical" evidence="1">
    <location>
        <begin position="108"/>
        <end position="125"/>
    </location>
</feature>
<dbReference type="Proteomes" id="UP000011761">
    <property type="component" value="Unassembled WGS sequence"/>
</dbReference>
<reference evidence="2 3" key="1">
    <citation type="journal article" date="2012" name="PLoS Pathog.">
        <title>Diverse lifestyles and strategies of plant pathogenesis encoded in the genomes of eighteen Dothideomycetes fungi.</title>
        <authorList>
            <person name="Ohm R.A."/>
            <person name="Feau N."/>
            <person name="Henrissat B."/>
            <person name="Schoch C.L."/>
            <person name="Horwitz B.A."/>
            <person name="Barry K.W."/>
            <person name="Condon B.J."/>
            <person name="Copeland A.C."/>
            <person name="Dhillon B."/>
            <person name="Glaser F."/>
            <person name="Hesse C.N."/>
            <person name="Kosti I."/>
            <person name="LaButti K."/>
            <person name="Lindquist E.A."/>
            <person name="Lucas S."/>
            <person name="Salamov A.A."/>
            <person name="Bradshaw R.E."/>
            <person name="Ciuffetti L."/>
            <person name="Hamelin R.C."/>
            <person name="Kema G.H.J."/>
            <person name="Lawrence C."/>
            <person name="Scott J.A."/>
            <person name="Spatafora J.W."/>
            <person name="Turgeon B.G."/>
            <person name="de Wit P.J.G.M."/>
            <person name="Zhong S."/>
            <person name="Goodwin S.B."/>
            <person name="Grigoriev I.V."/>
        </authorList>
    </citation>
    <scope>NUCLEOTIDE SEQUENCE [LARGE SCALE GENOMIC DNA]</scope>
    <source>
        <strain evidence="2 3">UAMH 10762</strain>
    </source>
</reference>
<evidence type="ECO:0000256" key="1">
    <source>
        <dbReference type="SAM" id="Phobius"/>
    </source>
</evidence>
<dbReference type="RefSeq" id="XP_007681861.1">
    <property type="nucleotide sequence ID" value="XM_007683671.1"/>
</dbReference>
<gene>
    <name evidence="2" type="ORF">BAUCODRAFT_331795</name>
</gene>
<keyword evidence="3" id="KW-1185">Reference proteome</keyword>
<protein>
    <submittedName>
        <fullName evidence="2">Uncharacterized protein</fullName>
    </submittedName>
</protein>
<sequence length="556" mass="62567">MELTTETLRADLVLIGERLGAHLSRFGCAVTGVMIALLLVEACVLLPRLPPQHEPAVRRWLDPARPFAVHGLLLLLPFCLVPGPARDTAGVLYITAIWWTHSRSPPRFLFRYLIVSLVMFHFALTTEHYIIARMRPFITSEHYAPGLPQILTDLYELLPAMDPLDRIQVRQAAMSCDIDAMIENGYGGDAAVLRNATRKARFDVQPLACGRKTKRTRWAGSQKLDERPTRLDIGPVHHYLRIDQRLAQLVHVYEVFHQTGFGRFRHALNRVTVAYEALPATAPNAYDRAFVLSDDIRAHARQPGMEGFAIWFAIRGYLARHFESTWSLWRLCLGHSEVVTLDAAVRTCVEALDVFLDHLPDKLERAVHWGDDFEALINAIPVLETKQRKPGWLWDSETVDAEAMQHNHLRRNLIDLMYQGDSPEDGIKAFLRHFIGNKTAETFAVAPEMQRVSLSSLSNWTEEEADGAGGVDPADVHRALKSKRELESWLRDGKPLVKVDPEGIAAMRRAKRMYRGSQKLLLSAEVDKLQGEVDEEACGSMARGSAGQTCLSKRGG</sequence>
<keyword evidence="1" id="KW-1133">Transmembrane helix</keyword>
<proteinExistence type="predicted"/>
<dbReference type="HOGENOM" id="CLU_489992_0_0_1"/>
<evidence type="ECO:0000313" key="2">
    <source>
        <dbReference type="EMBL" id="EMC90928.1"/>
    </source>
</evidence>